<feature type="transmembrane region" description="Helical" evidence="5">
    <location>
        <begin position="12"/>
        <end position="36"/>
    </location>
</feature>
<evidence type="ECO:0000256" key="2">
    <source>
        <dbReference type="ARBA" id="ARBA00022692"/>
    </source>
</evidence>
<keyword evidence="7" id="KW-1185">Reference proteome</keyword>
<proteinExistence type="predicted"/>
<dbReference type="EMBL" id="JAACJO010000008">
    <property type="protein sequence ID" value="KAF5355065.1"/>
    <property type="molecule type" value="Genomic_DNA"/>
</dbReference>
<dbReference type="GO" id="GO:0035838">
    <property type="term" value="C:growing cell tip"/>
    <property type="evidence" value="ECO:0007669"/>
    <property type="project" value="TreeGrafter"/>
</dbReference>
<evidence type="ECO:0008006" key="8">
    <source>
        <dbReference type="Google" id="ProtNLM"/>
    </source>
</evidence>
<dbReference type="GO" id="GO:0032153">
    <property type="term" value="C:cell division site"/>
    <property type="evidence" value="ECO:0007669"/>
    <property type="project" value="TreeGrafter"/>
</dbReference>
<organism evidence="6 7">
    <name type="scientific">Leucocoprinus leucothites</name>
    <dbReference type="NCBI Taxonomy" id="201217"/>
    <lineage>
        <taxon>Eukaryota</taxon>
        <taxon>Fungi</taxon>
        <taxon>Dikarya</taxon>
        <taxon>Basidiomycota</taxon>
        <taxon>Agaricomycotina</taxon>
        <taxon>Agaricomycetes</taxon>
        <taxon>Agaricomycetidae</taxon>
        <taxon>Agaricales</taxon>
        <taxon>Agaricineae</taxon>
        <taxon>Agaricaceae</taxon>
        <taxon>Leucocoprinus</taxon>
    </lineage>
</organism>
<dbReference type="PANTHER" id="PTHR28013">
    <property type="entry name" value="PROTEIN DCV1-RELATED"/>
    <property type="match status" value="1"/>
</dbReference>
<comment type="subcellular location">
    <subcellularLocation>
        <location evidence="1">Membrane</location>
        <topology evidence="1">Multi-pass membrane protein</topology>
    </subcellularLocation>
</comment>
<dbReference type="AlphaFoldDB" id="A0A8H5D7S1"/>
<feature type="transmembrane region" description="Helical" evidence="5">
    <location>
        <begin position="413"/>
        <end position="440"/>
    </location>
</feature>
<dbReference type="InterPro" id="IPR051380">
    <property type="entry name" value="pH-response_reg_palI/RIM9"/>
</dbReference>
<dbReference type="OrthoDB" id="3881at2759"/>
<keyword evidence="4 5" id="KW-0472">Membrane</keyword>
<feature type="transmembrane region" description="Helical" evidence="5">
    <location>
        <begin position="194"/>
        <end position="213"/>
    </location>
</feature>
<feature type="transmembrane region" description="Helical" evidence="5">
    <location>
        <begin position="384"/>
        <end position="406"/>
    </location>
</feature>
<feature type="transmembrane region" description="Helical" evidence="5">
    <location>
        <begin position="147"/>
        <end position="174"/>
    </location>
</feature>
<evidence type="ECO:0000256" key="5">
    <source>
        <dbReference type="SAM" id="Phobius"/>
    </source>
</evidence>
<accession>A0A8H5D7S1</accession>
<dbReference type="GO" id="GO:0005886">
    <property type="term" value="C:plasma membrane"/>
    <property type="evidence" value="ECO:0007669"/>
    <property type="project" value="InterPro"/>
</dbReference>
<evidence type="ECO:0000256" key="1">
    <source>
        <dbReference type="ARBA" id="ARBA00004141"/>
    </source>
</evidence>
<evidence type="ECO:0000256" key="4">
    <source>
        <dbReference type="ARBA" id="ARBA00023136"/>
    </source>
</evidence>
<name>A0A8H5D7S1_9AGAR</name>
<evidence type="ECO:0000313" key="6">
    <source>
        <dbReference type="EMBL" id="KAF5355065.1"/>
    </source>
</evidence>
<feature type="transmembrane region" description="Helical" evidence="5">
    <location>
        <begin position="276"/>
        <end position="302"/>
    </location>
</feature>
<gene>
    <name evidence="6" type="ORF">D9756_005513</name>
</gene>
<comment type="caution">
    <text evidence="6">The sequence shown here is derived from an EMBL/GenBank/DDBJ whole genome shotgun (WGS) entry which is preliminary data.</text>
</comment>
<keyword evidence="2 5" id="KW-0812">Transmembrane</keyword>
<dbReference type="PANTHER" id="PTHR28013:SF3">
    <property type="entry name" value="PROTEIN DCV1-RELATED"/>
    <property type="match status" value="1"/>
</dbReference>
<protein>
    <recommendedName>
        <fullName evidence="8">Pali-domain-containing protein</fullName>
    </recommendedName>
</protein>
<sequence>MVRPLQGYRIISVVACLLLLASFILLLLVGLSLPIIKPIYLVVLQSAANAGPATRVATQLRFGVWGVCAFSELNHASILDNNGLCIGPRLGYDVPSVVQSLIGVSDDVVNAVEVSLRAILVLHPVAAGLTFITLITSLFLASHAVSILTLFLAIIAGILGTIVFGVDLALVIVARNQVKNLEDLRFNVEFGNGVWMVLVAVILIWVAVVLLSARACYCCGVVRVPEGHKWFGTTILPSHIIDCSQRSCQHPTHSLHHNTLLKPVEEMVRPLQEYRIISITASALLLTSCILLLLVGLSLSIIKSIYLIDVRSTANIGPPTSVAKELRFGVWGVCAYSDLSQPTSLGDNGLCFGPQLGYEVPPEISSLIGLPSDIVNAVEDSLRVILVLHPVAAGLALVTFVTSLFLASHAVSIFTLFLAIIAGALATVVFGIDLAIVLIVKNQLENLLDLNLKFDVGFGNGVWMVLVAVILIWTAVILLSARACYCCGVRRKHKKVLF</sequence>
<dbReference type="Proteomes" id="UP000559027">
    <property type="component" value="Unassembled WGS sequence"/>
</dbReference>
<feature type="transmembrane region" description="Helical" evidence="5">
    <location>
        <begin position="460"/>
        <end position="485"/>
    </location>
</feature>
<evidence type="ECO:0000313" key="7">
    <source>
        <dbReference type="Proteomes" id="UP000559027"/>
    </source>
</evidence>
<feature type="transmembrane region" description="Helical" evidence="5">
    <location>
        <begin position="118"/>
        <end position="140"/>
    </location>
</feature>
<evidence type="ECO:0000256" key="3">
    <source>
        <dbReference type="ARBA" id="ARBA00022989"/>
    </source>
</evidence>
<keyword evidence="3 5" id="KW-1133">Transmembrane helix</keyword>
<dbReference type="Pfam" id="PF06687">
    <property type="entry name" value="SUR7"/>
    <property type="match status" value="2"/>
</dbReference>
<reference evidence="6 7" key="1">
    <citation type="journal article" date="2020" name="ISME J.">
        <title>Uncovering the hidden diversity of litter-decomposition mechanisms in mushroom-forming fungi.</title>
        <authorList>
            <person name="Floudas D."/>
            <person name="Bentzer J."/>
            <person name="Ahren D."/>
            <person name="Johansson T."/>
            <person name="Persson P."/>
            <person name="Tunlid A."/>
        </authorList>
    </citation>
    <scope>NUCLEOTIDE SEQUENCE [LARGE SCALE GENOMIC DNA]</scope>
    <source>
        <strain evidence="6 7">CBS 146.42</strain>
    </source>
</reference>
<dbReference type="InterPro" id="IPR009571">
    <property type="entry name" value="SUR7/Rim9-like_fungi"/>
</dbReference>